<reference evidence="2" key="1">
    <citation type="submission" date="2020-06" db="EMBL/GenBank/DDBJ databases">
        <title>Analysis procedures for assessing recovery of high quality, complete, closed genomes from Nanopore long read metagenome sequencing.</title>
        <authorList>
            <person name="Bessarab I."/>
            <person name="Arumugam K."/>
            <person name="Haryono M."/>
            <person name="Liu X."/>
            <person name="Roy S."/>
            <person name="Zuniga-Montanez R.E."/>
            <person name="Qiu G."/>
            <person name="Drautz-Moses D.I."/>
            <person name="Law Y.Y."/>
            <person name="Wuertz S."/>
            <person name="Lauro F.M."/>
            <person name="Huson D.H."/>
            <person name="Williams R.B."/>
        </authorList>
    </citation>
    <scope>NUCLEOTIDE SEQUENCE [LARGE SCALE GENOMIC DNA]</scope>
    <source>
        <strain evidence="2">SSD2</strain>
    </source>
</reference>
<evidence type="ECO:0000313" key="2">
    <source>
        <dbReference type="EMBL" id="QLQ30509.1"/>
    </source>
</evidence>
<proteinExistence type="predicted"/>
<name>A0A7L6ANA7_9GAMM</name>
<accession>A0A7L6ANA7</accession>
<feature type="compositionally biased region" description="Polar residues" evidence="1">
    <location>
        <begin position="260"/>
        <end position="271"/>
    </location>
</feature>
<dbReference type="Proteomes" id="UP000510621">
    <property type="component" value="Chromosome"/>
</dbReference>
<protein>
    <submittedName>
        <fullName evidence="2">Uncharacterized protein</fullName>
    </submittedName>
</protein>
<keyword evidence="3" id="KW-1185">Reference proteome</keyword>
<evidence type="ECO:0000313" key="3">
    <source>
        <dbReference type="Proteomes" id="UP000510621"/>
    </source>
</evidence>
<dbReference type="AlphaFoldDB" id="A0A7L6ANA7"/>
<feature type="region of interest" description="Disordered" evidence="1">
    <location>
        <begin position="260"/>
        <end position="299"/>
    </location>
</feature>
<dbReference type="KEGG" id="this:HZT40_01490"/>
<dbReference type="EMBL" id="CP059265">
    <property type="protein sequence ID" value="QLQ30509.1"/>
    <property type="molecule type" value="Genomic_DNA"/>
</dbReference>
<gene>
    <name evidence="2" type="ORF">HZT40_01490</name>
</gene>
<sequence length="299" mass="31775">MDLSNKRNRDELKSFFKKNDIPTERNFADLIDGMLNQKDDGVAKQPNSPFSVEADPSAQQNALSLYLKLADNAPAWTLSLKNPDGSRAGLSINDVNKNSRLFIDANGNTGVGVTNPAEALEINGRLKLGALTQGTWPANPSRYVFWGTNTLDQTQAGNYALLQGFNGSDAGTVYLNSPTDLHLRINNADKLVIANNGDAQFTGSVKITGSLDAGSITQENWVAPTLLNGWVNYGGGFNDAGYFKDSFGIVHLRGLVKSGQTQKPFSASPTATARRGGNCTPPAPTPTALAGSTSPPMAT</sequence>
<feature type="compositionally biased region" description="Low complexity" evidence="1">
    <location>
        <begin position="286"/>
        <end position="299"/>
    </location>
</feature>
<organism evidence="2 3">
    <name type="scientific">Candidatus Thiothrix singaporensis</name>
    <dbReference type="NCBI Taxonomy" id="2799669"/>
    <lineage>
        <taxon>Bacteria</taxon>
        <taxon>Pseudomonadati</taxon>
        <taxon>Pseudomonadota</taxon>
        <taxon>Gammaproteobacteria</taxon>
        <taxon>Thiotrichales</taxon>
        <taxon>Thiotrichaceae</taxon>
        <taxon>Thiothrix</taxon>
    </lineage>
</organism>
<evidence type="ECO:0000256" key="1">
    <source>
        <dbReference type="SAM" id="MobiDB-lite"/>
    </source>
</evidence>